<dbReference type="InterPro" id="IPR001461">
    <property type="entry name" value="Aspartic_peptidase_A1"/>
</dbReference>
<evidence type="ECO:0000256" key="3">
    <source>
        <dbReference type="ARBA" id="ARBA00022525"/>
    </source>
</evidence>
<evidence type="ECO:0000313" key="7">
    <source>
        <dbReference type="Proteomes" id="UP000325577"/>
    </source>
</evidence>
<keyword evidence="3" id="KW-0964">Secreted</keyword>
<dbReference type="EMBL" id="CM018031">
    <property type="protein sequence ID" value="KAA8548592.1"/>
    <property type="molecule type" value="Genomic_DNA"/>
</dbReference>
<evidence type="ECO:0000256" key="2">
    <source>
        <dbReference type="ARBA" id="ARBA00007447"/>
    </source>
</evidence>
<dbReference type="InterPro" id="IPR021109">
    <property type="entry name" value="Peptidase_aspartic_dom_sf"/>
</dbReference>
<comment type="subcellular location">
    <subcellularLocation>
        <location evidence="1">Secreted</location>
        <location evidence="1">Extracellular space</location>
    </subcellularLocation>
</comment>
<dbReference type="PANTHER" id="PTHR47965:SF46">
    <property type="entry name" value="BASIC 7S GLOBULIN-LIKE"/>
    <property type="match status" value="1"/>
</dbReference>
<dbReference type="InterPro" id="IPR032799">
    <property type="entry name" value="TAXi_C"/>
</dbReference>
<evidence type="ECO:0000313" key="6">
    <source>
        <dbReference type="EMBL" id="KAA8548592.1"/>
    </source>
</evidence>
<proteinExistence type="inferred from homology"/>
<accession>A0A5J5C3V7</accession>
<dbReference type="Proteomes" id="UP000325577">
    <property type="component" value="Linkage Group LG0"/>
</dbReference>
<dbReference type="GO" id="GO:0005576">
    <property type="term" value="C:extracellular region"/>
    <property type="evidence" value="ECO:0007669"/>
    <property type="project" value="UniProtKB-SubCell"/>
</dbReference>
<name>A0A5J5C3V7_9ASTE</name>
<keyword evidence="7" id="KW-1185">Reference proteome</keyword>
<protein>
    <recommendedName>
        <fullName evidence="5">Peptidase A1 domain-containing protein</fullName>
    </recommendedName>
</protein>
<evidence type="ECO:0000256" key="4">
    <source>
        <dbReference type="ARBA" id="ARBA00022729"/>
    </source>
</evidence>
<comment type="similarity">
    <text evidence="2">Belongs to the peptidase A1 family.</text>
</comment>
<gene>
    <name evidence="6" type="ORF">F0562_000276</name>
</gene>
<dbReference type="Pfam" id="PF14541">
    <property type="entry name" value="TAXi_C"/>
    <property type="match status" value="1"/>
</dbReference>
<dbReference type="PANTHER" id="PTHR47965">
    <property type="entry name" value="ASPARTYL PROTEASE-RELATED"/>
    <property type="match status" value="1"/>
</dbReference>
<dbReference type="AlphaFoldDB" id="A0A5J5C3V7"/>
<organism evidence="6 7">
    <name type="scientific">Nyssa sinensis</name>
    <dbReference type="NCBI Taxonomy" id="561372"/>
    <lineage>
        <taxon>Eukaryota</taxon>
        <taxon>Viridiplantae</taxon>
        <taxon>Streptophyta</taxon>
        <taxon>Embryophyta</taxon>
        <taxon>Tracheophyta</taxon>
        <taxon>Spermatophyta</taxon>
        <taxon>Magnoliopsida</taxon>
        <taxon>eudicotyledons</taxon>
        <taxon>Gunneridae</taxon>
        <taxon>Pentapetalae</taxon>
        <taxon>asterids</taxon>
        <taxon>Cornales</taxon>
        <taxon>Nyssaceae</taxon>
        <taxon>Nyssa</taxon>
    </lineage>
</organism>
<dbReference type="GO" id="GO:0004190">
    <property type="term" value="F:aspartic-type endopeptidase activity"/>
    <property type="evidence" value="ECO:0007669"/>
    <property type="project" value="InterPro"/>
</dbReference>
<dbReference type="OrthoDB" id="1162128at2759"/>
<dbReference type="GO" id="GO:0006508">
    <property type="term" value="P:proteolysis"/>
    <property type="evidence" value="ECO:0007669"/>
    <property type="project" value="InterPro"/>
</dbReference>
<sequence>MATASDSGNGNCFSCTKPWQKSNNICGLNPENTITSVAMRGELAEDIIAVGSDQMGSITTVRHFLFSCAPTSLLQGLSNGVKGILGLGRSRIALPSQLATTLGFHRKFAVCLSSSAGVILTGDGHSTGTDIFKSLTYTPLITNQAGTLEQYYINVKSIKINGKRLSLNTSLLSMDQKGYGGTKISTVVPYTTLESTIYDTFVKAYSKTATSMNMTRVAPVAPFRVCFSTEGLDTTPVGPTVPTIDLVLQSEMVKWRIYGRNSMVKVSNEVMCLGFLDGGLNSRNSIVIGGYQLEDNLLEFNLVYQLTTEALTFFLRPILSVPFSYSMIFLYLQYDIFEI</sequence>
<dbReference type="FunFam" id="2.40.70.10:FF:000041">
    <property type="entry name" value="Basic 7S globulin"/>
    <property type="match status" value="1"/>
</dbReference>
<dbReference type="InterPro" id="IPR032861">
    <property type="entry name" value="TAXi_N"/>
</dbReference>
<dbReference type="Gene3D" id="2.40.70.10">
    <property type="entry name" value="Acid Proteases"/>
    <property type="match status" value="2"/>
</dbReference>
<dbReference type="Pfam" id="PF14543">
    <property type="entry name" value="TAXi_N"/>
    <property type="match status" value="1"/>
</dbReference>
<dbReference type="SUPFAM" id="SSF50630">
    <property type="entry name" value="Acid proteases"/>
    <property type="match status" value="1"/>
</dbReference>
<feature type="domain" description="Peptidase A1" evidence="5">
    <location>
        <begin position="1"/>
        <end position="314"/>
    </location>
</feature>
<dbReference type="PROSITE" id="PS51767">
    <property type="entry name" value="PEPTIDASE_A1"/>
    <property type="match status" value="1"/>
</dbReference>
<reference evidence="6 7" key="1">
    <citation type="submission" date="2019-09" db="EMBL/GenBank/DDBJ databases">
        <title>A chromosome-level genome assembly of the Chinese tupelo Nyssa sinensis.</title>
        <authorList>
            <person name="Yang X."/>
            <person name="Kang M."/>
            <person name="Yang Y."/>
            <person name="Xiong H."/>
            <person name="Wang M."/>
            <person name="Zhang Z."/>
            <person name="Wang Z."/>
            <person name="Wu H."/>
            <person name="Ma T."/>
            <person name="Liu J."/>
            <person name="Xi Z."/>
        </authorList>
    </citation>
    <scope>NUCLEOTIDE SEQUENCE [LARGE SCALE GENOMIC DNA]</scope>
    <source>
        <strain evidence="6">J267</strain>
        <tissue evidence="6">Leaf</tissue>
    </source>
</reference>
<evidence type="ECO:0000259" key="5">
    <source>
        <dbReference type="PROSITE" id="PS51767"/>
    </source>
</evidence>
<dbReference type="InterPro" id="IPR033121">
    <property type="entry name" value="PEPTIDASE_A1"/>
</dbReference>
<evidence type="ECO:0000256" key="1">
    <source>
        <dbReference type="ARBA" id="ARBA00004239"/>
    </source>
</evidence>
<keyword evidence="4" id="KW-0732">Signal</keyword>